<dbReference type="InterPro" id="IPR003607">
    <property type="entry name" value="HD/PDEase_dom"/>
</dbReference>
<proteinExistence type="predicted"/>
<sequence length="425" mass="47134">MSKALQQTDLRHVIYALSDALDLVGVNDVAHGKRVGIMAAECGRTQGLAEAETTFLFDLGMLHDIGVSSTQTHHHLVAEFDWEGSQVHAEIGYGLLSGFAPLSRMAIPVRYHHTRWDKLTTLPPSELTAQQMQQANLIFMVDRVDALAVPYYSSGVLFDHLGEIRDHIQRSAGSYFAPELVDTFLAASEAEAFWLQLEPRSIQNYLRDLLSRGESYQPLFAELKQLALIFSHIVDAKSPFTAQHSLGVARLARFLAERAGVNEENCDKLELAGLLHDLGKLRVPDEILDKPGPLDSHERRIINTHSFETYQILRSIGGFEEVALWAAYHHEEPDGMGYPFHIHEKGLSIEARILRVADIFQAMAQDRPYRAGLAAHEVLGFLNELANQGKVDAGIVKLVGENLAQAMAAAIHDPADLLIQIGETD</sequence>
<reference evidence="3 4" key="1">
    <citation type="submission" date="2021-10" db="EMBL/GenBank/DDBJ databases">
        <authorList>
            <person name="Koch H."/>
        </authorList>
    </citation>
    <scope>NUCLEOTIDE SEQUENCE [LARGE SCALE GENOMIC DNA]</scope>
    <source>
        <strain evidence="3">6680</strain>
    </source>
</reference>
<dbReference type="PANTHER" id="PTHR43155:SF1">
    <property type="entry name" value="3'3'-CGAMP-SPECIFIC PHOSPHODIESTERASE 1"/>
    <property type="match status" value="1"/>
</dbReference>
<dbReference type="InterPro" id="IPR006674">
    <property type="entry name" value="HD_domain"/>
</dbReference>
<dbReference type="EMBL" id="OU912926">
    <property type="protein sequence ID" value="CAG9932729.1"/>
    <property type="molecule type" value="Genomic_DNA"/>
</dbReference>
<dbReference type="NCBIfam" id="TIGR00277">
    <property type="entry name" value="HDIG"/>
    <property type="match status" value="1"/>
</dbReference>
<dbReference type="Proteomes" id="UP000839052">
    <property type="component" value="Chromosome"/>
</dbReference>
<keyword evidence="4" id="KW-1185">Reference proteome</keyword>
<evidence type="ECO:0000313" key="4">
    <source>
        <dbReference type="Proteomes" id="UP000839052"/>
    </source>
</evidence>
<dbReference type="RefSeq" id="WP_239796621.1">
    <property type="nucleotide sequence ID" value="NZ_OU912926.1"/>
</dbReference>
<evidence type="ECO:0000259" key="1">
    <source>
        <dbReference type="PROSITE" id="PS51831"/>
    </source>
</evidence>
<evidence type="ECO:0000313" key="3">
    <source>
        <dbReference type="EMBL" id="CAG9932729.1"/>
    </source>
</evidence>
<dbReference type="InterPro" id="IPR037522">
    <property type="entry name" value="HD_GYP_dom"/>
</dbReference>
<dbReference type="CDD" id="cd00077">
    <property type="entry name" value="HDc"/>
    <property type="match status" value="2"/>
</dbReference>
<evidence type="ECO:0000259" key="2">
    <source>
        <dbReference type="PROSITE" id="PS51832"/>
    </source>
</evidence>
<feature type="domain" description="HD-GYP" evidence="2">
    <location>
        <begin position="219"/>
        <end position="415"/>
    </location>
</feature>
<feature type="domain" description="HD" evidence="1">
    <location>
        <begin position="241"/>
        <end position="363"/>
    </location>
</feature>
<gene>
    <name evidence="3" type="ORF">NTG6680_1476</name>
</gene>
<dbReference type="Gene3D" id="1.10.3210.10">
    <property type="entry name" value="Hypothetical protein af1432"/>
    <property type="match status" value="2"/>
</dbReference>
<dbReference type="SUPFAM" id="SSF109604">
    <property type="entry name" value="HD-domain/PDEase-like"/>
    <property type="match status" value="2"/>
</dbReference>
<accession>A0ABN8AM89</accession>
<dbReference type="PROSITE" id="PS51831">
    <property type="entry name" value="HD"/>
    <property type="match status" value="1"/>
</dbReference>
<dbReference type="PROSITE" id="PS51832">
    <property type="entry name" value="HD_GYP"/>
    <property type="match status" value="1"/>
</dbReference>
<dbReference type="InterPro" id="IPR006675">
    <property type="entry name" value="HDIG_dom"/>
</dbReference>
<organism evidence="3 4">
    <name type="scientific">Candidatus Nitrotoga arctica</name>
    <dbReference type="NCBI Taxonomy" id="453162"/>
    <lineage>
        <taxon>Bacteria</taxon>
        <taxon>Pseudomonadati</taxon>
        <taxon>Pseudomonadota</taxon>
        <taxon>Betaproteobacteria</taxon>
        <taxon>Nitrosomonadales</taxon>
        <taxon>Gallionellaceae</taxon>
        <taxon>Candidatus Nitrotoga</taxon>
    </lineage>
</organism>
<dbReference type="SMART" id="SM00471">
    <property type="entry name" value="HDc"/>
    <property type="match status" value="2"/>
</dbReference>
<dbReference type="Pfam" id="PF13487">
    <property type="entry name" value="HD_5"/>
    <property type="match status" value="1"/>
</dbReference>
<protein>
    <submittedName>
        <fullName evidence="3">Phosphodiesterase</fullName>
    </submittedName>
</protein>
<dbReference type="PANTHER" id="PTHR43155">
    <property type="entry name" value="CYCLIC DI-GMP PHOSPHODIESTERASE PA4108-RELATED"/>
    <property type="match status" value="1"/>
</dbReference>
<name>A0ABN8AM89_9PROT</name>